<dbReference type="SUPFAM" id="SSF48452">
    <property type="entry name" value="TPR-like"/>
    <property type="match status" value="1"/>
</dbReference>
<organism evidence="3 4">
    <name type="scientific">Tropicibacter oceani</name>
    <dbReference type="NCBI Taxonomy" id="3058420"/>
    <lineage>
        <taxon>Bacteria</taxon>
        <taxon>Pseudomonadati</taxon>
        <taxon>Pseudomonadota</taxon>
        <taxon>Alphaproteobacteria</taxon>
        <taxon>Rhodobacterales</taxon>
        <taxon>Roseobacteraceae</taxon>
        <taxon>Tropicibacter</taxon>
    </lineage>
</organism>
<protein>
    <submittedName>
        <fullName evidence="3">Surface lipoprotein assembly modifier</fullName>
    </submittedName>
</protein>
<dbReference type="Pfam" id="PF14559">
    <property type="entry name" value="TPR_19"/>
    <property type="match status" value="1"/>
</dbReference>
<keyword evidence="3" id="KW-0449">Lipoprotein</keyword>
<keyword evidence="4" id="KW-1185">Reference proteome</keyword>
<evidence type="ECO:0000313" key="4">
    <source>
        <dbReference type="Proteomes" id="UP001241605"/>
    </source>
</evidence>
<gene>
    <name evidence="3" type="ORF">QF118_13345</name>
</gene>
<feature type="chain" id="PRO_5047155874" evidence="1">
    <location>
        <begin position="20"/>
        <end position="423"/>
    </location>
</feature>
<sequence length="423" mass="45732">MRRLLLTLALCLYAGLAAAGALDEAEQAILNGDPARAIALADAHEPANQTETLRRLWILGVAENRAGHPDRAVKPLARLVALAPDNAGFRLELASALIRSNQQERARFHLEQVKGAGLPPDVQARVQAALNQIEAPKLLQGYFRFAIVPESNAAKRTAADRLSLGGLVFGVNKASRAEPATGVELGMGVAAMPRLTDQLRLRFSADVTGRIFPEGTPDDATLRGGIGLVHFGADGRQAMAEVYRAQRWLDGDDYTATLGARLTYSQLLGARTRVTGQVERERISYLSGFDVQRSGVSLSFSHAASAQVMLRLGLRAEQRDSAYAQAAGHARGVTIGGDYLFKGGLRAGLDLSFDYNAYDGVHPLLGLARTDRKTTAALQLTNQNWNYLGFAPVLKITAERQRSTIVLNEYENLSLSMGLTRSF</sequence>
<feature type="domain" description="Surface lipoprotein assembly modifier C-terminal" evidence="2">
    <location>
        <begin position="158"/>
        <end position="423"/>
    </location>
</feature>
<reference evidence="3 4" key="1">
    <citation type="submission" date="2023-05" db="EMBL/GenBank/DDBJ databases">
        <title>YMD87, complete Genome.</title>
        <authorList>
            <person name="Zhang J."/>
            <person name="Xu X."/>
        </authorList>
    </citation>
    <scope>NUCLEOTIDE SEQUENCE [LARGE SCALE GENOMIC DNA]</scope>
    <source>
        <strain evidence="3 4">YMD87</strain>
    </source>
</reference>
<evidence type="ECO:0000313" key="3">
    <source>
        <dbReference type="EMBL" id="WGW02918.1"/>
    </source>
</evidence>
<dbReference type="Gene3D" id="1.25.40.10">
    <property type="entry name" value="Tetratricopeptide repeat domain"/>
    <property type="match status" value="1"/>
</dbReference>
<evidence type="ECO:0000259" key="2">
    <source>
        <dbReference type="Pfam" id="PF04575"/>
    </source>
</evidence>
<evidence type="ECO:0000256" key="1">
    <source>
        <dbReference type="SAM" id="SignalP"/>
    </source>
</evidence>
<dbReference type="Pfam" id="PF04575">
    <property type="entry name" value="SlipAM"/>
    <property type="match status" value="1"/>
</dbReference>
<feature type="signal peptide" evidence="1">
    <location>
        <begin position="1"/>
        <end position="19"/>
    </location>
</feature>
<dbReference type="Proteomes" id="UP001241605">
    <property type="component" value="Chromosome"/>
</dbReference>
<dbReference type="EMBL" id="CP124616">
    <property type="protein sequence ID" value="WGW02918.1"/>
    <property type="molecule type" value="Genomic_DNA"/>
</dbReference>
<dbReference type="RefSeq" id="WP_282299547.1">
    <property type="nucleotide sequence ID" value="NZ_CP124616.1"/>
</dbReference>
<dbReference type="InterPro" id="IPR011990">
    <property type="entry name" value="TPR-like_helical_dom_sf"/>
</dbReference>
<keyword evidence="1" id="KW-0732">Signal</keyword>
<proteinExistence type="predicted"/>
<dbReference type="InterPro" id="IPR007655">
    <property type="entry name" value="Slam_C"/>
</dbReference>
<accession>A0ABY8QFW8</accession>
<name>A0ABY8QFW8_9RHOB</name>